<dbReference type="EMBL" id="MU003701">
    <property type="protein sequence ID" value="KAF2809711.1"/>
    <property type="molecule type" value="Genomic_DNA"/>
</dbReference>
<sequence length="174" mass="19790">MLMLSGVALRVYQLSKMLNCSLIQGTKNTMRLLIQRQTSVQTSMRSHCMSWGKQNCKPGRSTAPGNTSYLLLEDMALTSRRYVIIPCTLRAIASWGLDYGVHTSPGVRISVDLFFFLLPLYRITSYVTTPTPNCTIYLIHYAKSRYSEFYRLQNLLRPLHLPATGRTSRTCLCP</sequence>
<dbReference type="Proteomes" id="UP000504636">
    <property type="component" value="Unplaced"/>
</dbReference>
<proteinExistence type="predicted"/>
<reference evidence="1 3" key="1">
    <citation type="journal article" date="2020" name="Stud. Mycol.">
        <title>101 Dothideomycetes genomes: a test case for predicting lifestyles and emergence of pathogens.</title>
        <authorList>
            <person name="Haridas S."/>
            <person name="Albert R."/>
            <person name="Binder M."/>
            <person name="Bloem J."/>
            <person name="Labutti K."/>
            <person name="Salamov A."/>
            <person name="Andreopoulos B."/>
            <person name="Baker S."/>
            <person name="Barry K."/>
            <person name="Bills G."/>
            <person name="Bluhm B."/>
            <person name="Cannon C."/>
            <person name="Castanera R."/>
            <person name="Culley D."/>
            <person name="Daum C."/>
            <person name="Ezra D."/>
            <person name="Gonzalez J."/>
            <person name="Henrissat B."/>
            <person name="Kuo A."/>
            <person name="Liang C."/>
            <person name="Lipzen A."/>
            <person name="Lutzoni F."/>
            <person name="Magnuson J."/>
            <person name="Mondo S."/>
            <person name="Nolan M."/>
            <person name="Ohm R."/>
            <person name="Pangilinan J."/>
            <person name="Park H.-J."/>
            <person name="Ramirez L."/>
            <person name="Alfaro M."/>
            <person name="Sun H."/>
            <person name="Tritt A."/>
            <person name="Yoshinaga Y."/>
            <person name="Zwiers L.-H."/>
            <person name="Turgeon B."/>
            <person name="Goodwin S."/>
            <person name="Spatafora J."/>
            <person name="Crous P."/>
            <person name="Grigoriev I."/>
        </authorList>
    </citation>
    <scope>NUCLEOTIDE SEQUENCE</scope>
    <source>
        <strain evidence="1 3">CBS 304.34</strain>
    </source>
</reference>
<dbReference type="GeneID" id="54455387"/>
<evidence type="ECO:0000313" key="2">
    <source>
        <dbReference type="Proteomes" id="UP000504636"/>
    </source>
</evidence>
<accession>A0A6A6YLQ2</accession>
<protein>
    <submittedName>
        <fullName evidence="1 3">Uncharacterized protein</fullName>
    </submittedName>
</protein>
<dbReference type="AlphaFoldDB" id="A0A6A6YLQ2"/>
<keyword evidence="2" id="KW-1185">Reference proteome</keyword>
<gene>
    <name evidence="1 3" type="ORF">BDZ99DRAFT_34988</name>
</gene>
<reference evidence="3" key="2">
    <citation type="submission" date="2020-04" db="EMBL/GenBank/DDBJ databases">
        <authorList>
            <consortium name="NCBI Genome Project"/>
        </authorList>
    </citation>
    <scope>NUCLEOTIDE SEQUENCE</scope>
    <source>
        <strain evidence="3">CBS 304.34</strain>
    </source>
</reference>
<evidence type="ECO:0000313" key="1">
    <source>
        <dbReference type="EMBL" id="KAF2809711.1"/>
    </source>
</evidence>
<reference evidence="3" key="3">
    <citation type="submission" date="2025-04" db="UniProtKB">
        <authorList>
            <consortium name="RefSeq"/>
        </authorList>
    </citation>
    <scope>IDENTIFICATION</scope>
    <source>
        <strain evidence="3">CBS 304.34</strain>
    </source>
</reference>
<dbReference type="RefSeq" id="XP_033576675.1">
    <property type="nucleotide sequence ID" value="XM_033714494.1"/>
</dbReference>
<name>A0A6A6YLQ2_9PEZI</name>
<organism evidence="1">
    <name type="scientific">Mytilinidion resinicola</name>
    <dbReference type="NCBI Taxonomy" id="574789"/>
    <lineage>
        <taxon>Eukaryota</taxon>
        <taxon>Fungi</taxon>
        <taxon>Dikarya</taxon>
        <taxon>Ascomycota</taxon>
        <taxon>Pezizomycotina</taxon>
        <taxon>Dothideomycetes</taxon>
        <taxon>Pleosporomycetidae</taxon>
        <taxon>Mytilinidiales</taxon>
        <taxon>Mytilinidiaceae</taxon>
        <taxon>Mytilinidion</taxon>
    </lineage>
</organism>
<evidence type="ECO:0000313" key="3">
    <source>
        <dbReference type="RefSeq" id="XP_033576675.1"/>
    </source>
</evidence>